<comment type="caution">
    <text evidence="1">The sequence shown here is derived from an EMBL/GenBank/DDBJ whole genome shotgun (WGS) entry which is preliminary data.</text>
</comment>
<dbReference type="RefSeq" id="WP_149811831.1">
    <property type="nucleotide sequence ID" value="NZ_VUKA01000003.1"/>
</dbReference>
<evidence type="ECO:0000313" key="2">
    <source>
        <dbReference type="Proteomes" id="UP000322110"/>
    </source>
</evidence>
<reference evidence="1 2" key="1">
    <citation type="journal article" date="2015" name="Int. J. Syst. Evol. Microbiol.">
        <title>Roseomonas oryzae sp. nov., isolated from paddy rhizosphere soil.</title>
        <authorList>
            <person name="Ramaprasad E.V."/>
            <person name="Sasikala Ch."/>
            <person name="Ramana Ch.V."/>
        </authorList>
    </citation>
    <scope>NUCLEOTIDE SEQUENCE [LARGE SCALE GENOMIC DNA]</scope>
    <source>
        <strain evidence="1 2">KCTC 42542</strain>
    </source>
</reference>
<accession>A0A5B2TFT3</accession>
<gene>
    <name evidence="1" type="ORF">F0Q34_08730</name>
</gene>
<dbReference type="Proteomes" id="UP000322110">
    <property type="component" value="Unassembled WGS sequence"/>
</dbReference>
<keyword evidence="2" id="KW-1185">Reference proteome</keyword>
<dbReference type="AlphaFoldDB" id="A0A5B2TFT3"/>
<organism evidence="1 2">
    <name type="scientific">Teichococcus oryzae</name>
    <dbReference type="NCBI Taxonomy" id="1608942"/>
    <lineage>
        <taxon>Bacteria</taxon>
        <taxon>Pseudomonadati</taxon>
        <taxon>Pseudomonadota</taxon>
        <taxon>Alphaproteobacteria</taxon>
        <taxon>Acetobacterales</taxon>
        <taxon>Roseomonadaceae</taxon>
        <taxon>Roseomonas</taxon>
    </lineage>
</organism>
<protein>
    <submittedName>
        <fullName evidence="1">Uncharacterized protein</fullName>
    </submittedName>
</protein>
<proteinExistence type="predicted"/>
<dbReference type="EMBL" id="VUKA01000003">
    <property type="protein sequence ID" value="KAA2213327.1"/>
    <property type="molecule type" value="Genomic_DNA"/>
</dbReference>
<evidence type="ECO:0000313" key="1">
    <source>
        <dbReference type="EMBL" id="KAA2213327.1"/>
    </source>
</evidence>
<sequence>MALPAGRSAQARGRMKAAAGACSAEFLESLHTLLPETPRGIANLLWAAGILPLPKHAVASLSFAGAGTAIPKCQRWSPTERLFAGGWTPNQRYEFTAKLQHPSPAPKKITKK</sequence>
<name>A0A5B2TFT3_9PROT</name>